<reference evidence="2 3" key="1">
    <citation type="submission" date="2024-01" db="EMBL/GenBank/DDBJ databases">
        <title>The genomes of 5 underutilized Papilionoideae crops provide insights into root nodulation and disease resistanc.</title>
        <authorList>
            <person name="Jiang F."/>
        </authorList>
    </citation>
    <scope>NUCLEOTIDE SEQUENCE [LARGE SCALE GENOMIC DNA]</scope>
    <source>
        <strain evidence="2">LVBAO_FW01</strain>
        <tissue evidence="2">Leaves</tissue>
    </source>
</reference>
<evidence type="ECO:0000313" key="2">
    <source>
        <dbReference type="EMBL" id="KAK7306784.1"/>
    </source>
</evidence>
<evidence type="ECO:0000256" key="1">
    <source>
        <dbReference type="SAM" id="MobiDB-lite"/>
    </source>
</evidence>
<dbReference type="EMBL" id="JAYMYQ010000011">
    <property type="protein sequence ID" value="KAK7306784.1"/>
    <property type="molecule type" value="Genomic_DNA"/>
</dbReference>
<organism evidence="2 3">
    <name type="scientific">Canavalia gladiata</name>
    <name type="common">Sword bean</name>
    <name type="synonym">Dolichos gladiatus</name>
    <dbReference type="NCBI Taxonomy" id="3824"/>
    <lineage>
        <taxon>Eukaryota</taxon>
        <taxon>Viridiplantae</taxon>
        <taxon>Streptophyta</taxon>
        <taxon>Embryophyta</taxon>
        <taxon>Tracheophyta</taxon>
        <taxon>Spermatophyta</taxon>
        <taxon>Magnoliopsida</taxon>
        <taxon>eudicotyledons</taxon>
        <taxon>Gunneridae</taxon>
        <taxon>Pentapetalae</taxon>
        <taxon>rosids</taxon>
        <taxon>fabids</taxon>
        <taxon>Fabales</taxon>
        <taxon>Fabaceae</taxon>
        <taxon>Papilionoideae</taxon>
        <taxon>50 kb inversion clade</taxon>
        <taxon>NPAAA clade</taxon>
        <taxon>indigoferoid/millettioid clade</taxon>
        <taxon>Phaseoleae</taxon>
        <taxon>Canavalia</taxon>
    </lineage>
</organism>
<proteinExistence type="predicted"/>
<sequence>MSSIGKRRCHKFLRMANEDYVLLWMTLEPLAERSEERCSPITITVTPQIQSEANRLHHSAKVSVYNTSSVEGVYNVVGNLSSTFSLRYKGLFQATKLQVALDGAPTSERGGKCMVYAIFATVTSSVRGARGLAQGGQRQETGALQARSREKL</sequence>
<feature type="region of interest" description="Disordered" evidence="1">
    <location>
        <begin position="131"/>
        <end position="152"/>
    </location>
</feature>
<name>A0AAN9PQP9_CANGL</name>
<gene>
    <name evidence="2" type="ORF">VNO77_44741</name>
</gene>
<dbReference type="Proteomes" id="UP001367508">
    <property type="component" value="Unassembled WGS sequence"/>
</dbReference>
<accession>A0AAN9PQP9</accession>
<dbReference type="AlphaFoldDB" id="A0AAN9PQP9"/>
<protein>
    <submittedName>
        <fullName evidence="2">Uncharacterized protein</fullName>
    </submittedName>
</protein>
<evidence type="ECO:0000313" key="3">
    <source>
        <dbReference type="Proteomes" id="UP001367508"/>
    </source>
</evidence>
<keyword evidence="3" id="KW-1185">Reference proteome</keyword>
<comment type="caution">
    <text evidence="2">The sequence shown here is derived from an EMBL/GenBank/DDBJ whole genome shotgun (WGS) entry which is preliminary data.</text>
</comment>